<accession>A0A9X2EI07</accession>
<dbReference type="Proteomes" id="UP001155128">
    <property type="component" value="Unassembled WGS sequence"/>
</dbReference>
<dbReference type="InterPro" id="IPR050228">
    <property type="entry name" value="Carboxylesterase_BioH"/>
</dbReference>
<dbReference type="AlphaFoldDB" id="A0A9X2EI07"/>
<comment type="caution">
    <text evidence="2">The sequence shown here is derived from an EMBL/GenBank/DDBJ whole genome shotgun (WGS) entry which is preliminary data.</text>
</comment>
<dbReference type="EMBL" id="JAMSHT010000001">
    <property type="protein sequence ID" value="MCM8558388.1"/>
    <property type="molecule type" value="Genomic_DNA"/>
</dbReference>
<dbReference type="Gene3D" id="3.40.50.1820">
    <property type="entry name" value="alpha/beta hydrolase"/>
    <property type="match status" value="1"/>
</dbReference>
<gene>
    <name evidence="2" type="ORF">NDO55_11220</name>
</gene>
<name>A0A9X2EI07_9SPHN</name>
<dbReference type="SUPFAM" id="SSF53474">
    <property type="entry name" value="alpha/beta-Hydrolases"/>
    <property type="match status" value="1"/>
</dbReference>
<dbReference type="GO" id="GO:0016787">
    <property type="term" value="F:hydrolase activity"/>
    <property type="evidence" value="ECO:0007669"/>
    <property type="project" value="UniProtKB-KW"/>
</dbReference>
<reference evidence="2" key="1">
    <citation type="submission" date="2022-06" db="EMBL/GenBank/DDBJ databases">
        <title>Sphingomicrobium sedimins sp. nov., a marine bacterium isolated from tidal flat.</title>
        <authorList>
            <person name="Kim C.-H."/>
            <person name="Yoo Y."/>
            <person name="Kim J.-J."/>
        </authorList>
    </citation>
    <scope>NUCLEOTIDE SEQUENCE</scope>
    <source>
        <strain evidence="2">GRR-S6-50</strain>
    </source>
</reference>
<evidence type="ECO:0000259" key="1">
    <source>
        <dbReference type="Pfam" id="PF12697"/>
    </source>
</evidence>
<dbReference type="InterPro" id="IPR000073">
    <property type="entry name" value="AB_hydrolase_1"/>
</dbReference>
<evidence type="ECO:0000313" key="2">
    <source>
        <dbReference type="EMBL" id="MCM8558388.1"/>
    </source>
</evidence>
<dbReference type="PRINTS" id="PR00111">
    <property type="entry name" value="ABHYDROLASE"/>
</dbReference>
<dbReference type="InterPro" id="IPR029058">
    <property type="entry name" value="AB_hydrolase_fold"/>
</dbReference>
<evidence type="ECO:0000313" key="3">
    <source>
        <dbReference type="Proteomes" id="UP001155128"/>
    </source>
</evidence>
<sequence>MDTAKGRIGALVRGEANKGHTPILFLHGVGSDKGVWAPQVKHFAERRPAIAADYPGYGQSGLPLEATREDFADAMIALLDRLEIERAHICGLSLGGIIAMLMADRAPSRIASLILANTFARHPDGRDIHDNSIEGARRFGMSGLARDRVDRLLGDNPPPGLREETIAVMSKIPEAAYRMGARAVWLADLTSVAQKITRPTLVLCGEKDVVTPPELSNALADLIEGAERLDIPEAGHLSNAERPEAFNHAVEQFLSTVEQKV</sequence>
<dbReference type="PANTHER" id="PTHR43194">
    <property type="entry name" value="HYDROLASE ALPHA/BETA FOLD FAMILY"/>
    <property type="match status" value="1"/>
</dbReference>
<protein>
    <submittedName>
        <fullName evidence="2">Alpha/beta hydrolase</fullName>
    </submittedName>
</protein>
<proteinExistence type="predicted"/>
<dbReference type="PANTHER" id="PTHR43194:SF2">
    <property type="entry name" value="PEROXISOMAL MEMBRANE PROTEIN LPX1"/>
    <property type="match status" value="1"/>
</dbReference>
<keyword evidence="2" id="KW-0378">Hydrolase</keyword>
<feature type="domain" description="AB hydrolase-1" evidence="1">
    <location>
        <begin position="23"/>
        <end position="248"/>
    </location>
</feature>
<keyword evidence="3" id="KW-1185">Reference proteome</keyword>
<organism evidence="2 3">
    <name type="scientific">Sphingomicrobium sediminis</name>
    <dbReference type="NCBI Taxonomy" id="2950949"/>
    <lineage>
        <taxon>Bacteria</taxon>
        <taxon>Pseudomonadati</taxon>
        <taxon>Pseudomonadota</taxon>
        <taxon>Alphaproteobacteria</taxon>
        <taxon>Sphingomonadales</taxon>
        <taxon>Sphingomonadaceae</taxon>
        <taxon>Sphingomicrobium</taxon>
    </lineage>
</organism>
<dbReference type="Pfam" id="PF12697">
    <property type="entry name" value="Abhydrolase_6"/>
    <property type="match status" value="1"/>
</dbReference>
<dbReference type="RefSeq" id="WP_252115249.1">
    <property type="nucleotide sequence ID" value="NZ_JAMSHT010000001.1"/>
</dbReference>